<feature type="compositionally biased region" description="Low complexity" evidence="1">
    <location>
        <begin position="70"/>
        <end position="80"/>
    </location>
</feature>
<feature type="region of interest" description="Disordered" evidence="1">
    <location>
        <begin position="27"/>
        <end position="81"/>
    </location>
</feature>
<gene>
    <name evidence="2" type="ORF">Hypma_013734</name>
</gene>
<dbReference type="Proteomes" id="UP000076154">
    <property type="component" value="Unassembled WGS sequence"/>
</dbReference>
<keyword evidence="3" id="KW-1185">Reference proteome</keyword>
<accession>A0A369JFR1</accession>
<sequence length="524" mass="59827">MLPPAPTSHEITSLLFASPAARFEDELPLRRSEAADRSMDTSFLAEDPSDSDSDTDSFSSLPPLVSYQDSSSSSNSSSESVPILTLIDDRGTAVADYRGPAVVDDDGPPNGVLHPGTYAGDITPLDILPPAIRPQGEAVYLFFEQVTQDRDRWGYQDAQSFTLCHSMLGTGLEQLPLVSLPEDAPEPRGHPYWCAKHELPIVRQEFSREFDGVYDNHPLREFSNSLCPIPLNRFDPSFELAVPFIYACETLASAVVKPADWHGIPDTVQRRAVRHEVWEAGYRREQNPDLIPSYTPYSTIPPAGVNPSLRIEEDDPSKWQDQPLGGTVDDWYFREHYSSPYEHHEDSIAFNLWNPQIVELRRFRHEFEDGLRFTLQYLLSPAVRLFINMLDSESDLVHFFFHHCPFFRLLDPHTPLTHQGFSCRCLHFEYAAPSQARYQRKPHPPRNPVITAEEDEFLYHAANLFEMRGSFEVANSMRRIRETIPFLPDHAFNLFDAGYLSSIHHFDGRGMHYPLLRFNPKPRL</sequence>
<evidence type="ECO:0000256" key="1">
    <source>
        <dbReference type="SAM" id="MobiDB-lite"/>
    </source>
</evidence>
<dbReference type="EMBL" id="LUEZ02000080">
    <property type="protein sequence ID" value="RDB19437.1"/>
    <property type="molecule type" value="Genomic_DNA"/>
</dbReference>
<dbReference type="InParanoid" id="A0A369JFR1"/>
<evidence type="ECO:0000313" key="2">
    <source>
        <dbReference type="EMBL" id="RDB19437.1"/>
    </source>
</evidence>
<dbReference type="AlphaFoldDB" id="A0A369JFR1"/>
<proteinExistence type="predicted"/>
<feature type="compositionally biased region" description="Basic and acidic residues" evidence="1">
    <location>
        <begin position="27"/>
        <end position="39"/>
    </location>
</feature>
<reference evidence="2" key="1">
    <citation type="submission" date="2018-04" db="EMBL/GenBank/DDBJ databases">
        <title>Whole genome sequencing of Hypsizygus marmoreus.</title>
        <authorList>
            <person name="Choi I.-G."/>
            <person name="Min B."/>
            <person name="Kim J.-G."/>
            <person name="Kim S."/>
            <person name="Oh Y.-L."/>
            <person name="Kong W.-S."/>
            <person name="Park H."/>
            <person name="Jeong J."/>
            <person name="Song E.-S."/>
        </authorList>
    </citation>
    <scope>NUCLEOTIDE SEQUENCE [LARGE SCALE GENOMIC DNA]</scope>
    <source>
        <strain evidence="2">51987-8</strain>
    </source>
</reference>
<name>A0A369JFR1_HYPMA</name>
<dbReference type="STRING" id="39966.A0A369JFR1"/>
<organism evidence="2 3">
    <name type="scientific">Hypsizygus marmoreus</name>
    <name type="common">White beech mushroom</name>
    <name type="synonym">Agaricus marmoreus</name>
    <dbReference type="NCBI Taxonomy" id="39966"/>
    <lineage>
        <taxon>Eukaryota</taxon>
        <taxon>Fungi</taxon>
        <taxon>Dikarya</taxon>
        <taxon>Basidiomycota</taxon>
        <taxon>Agaricomycotina</taxon>
        <taxon>Agaricomycetes</taxon>
        <taxon>Agaricomycetidae</taxon>
        <taxon>Agaricales</taxon>
        <taxon>Tricholomatineae</taxon>
        <taxon>Lyophyllaceae</taxon>
        <taxon>Hypsizygus</taxon>
    </lineage>
</organism>
<protein>
    <submittedName>
        <fullName evidence="2">Uncharacterized protein</fullName>
    </submittedName>
</protein>
<dbReference type="OrthoDB" id="3030484at2759"/>
<comment type="caution">
    <text evidence="2">The sequence shown here is derived from an EMBL/GenBank/DDBJ whole genome shotgun (WGS) entry which is preliminary data.</text>
</comment>
<evidence type="ECO:0000313" key="3">
    <source>
        <dbReference type="Proteomes" id="UP000076154"/>
    </source>
</evidence>